<dbReference type="AlphaFoldDB" id="A0A6C0CS96"/>
<proteinExistence type="predicted"/>
<reference evidence="1" key="1">
    <citation type="journal article" date="2020" name="Nature">
        <title>Giant virus diversity and host interactions through global metagenomics.</title>
        <authorList>
            <person name="Schulz F."/>
            <person name="Roux S."/>
            <person name="Paez-Espino D."/>
            <person name="Jungbluth S."/>
            <person name="Walsh D.A."/>
            <person name="Denef V.J."/>
            <person name="McMahon K.D."/>
            <person name="Konstantinidis K.T."/>
            <person name="Eloe-Fadrosh E.A."/>
            <person name="Kyrpides N.C."/>
            <person name="Woyke T."/>
        </authorList>
    </citation>
    <scope>NUCLEOTIDE SEQUENCE</scope>
    <source>
        <strain evidence="1">GVMAG-M-3300021963-12</strain>
    </source>
</reference>
<name>A0A6C0CS96_9ZZZZ</name>
<sequence length="89" mass="10332">MPANLAASLNTMLQREIADSQMRNEEARERIKVSLNPESIRIFEKSIAYREKRLVLLAELVEARKAKDDGEVEKKMQEMKTLYFTTFPA</sequence>
<evidence type="ECO:0000313" key="1">
    <source>
        <dbReference type="EMBL" id="QHT07331.1"/>
    </source>
</evidence>
<protein>
    <submittedName>
        <fullName evidence="1">Uncharacterized protein</fullName>
    </submittedName>
</protein>
<organism evidence="1">
    <name type="scientific">viral metagenome</name>
    <dbReference type="NCBI Taxonomy" id="1070528"/>
    <lineage>
        <taxon>unclassified sequences</taxon>
        <taxon>metagenomes</taxon>
        <taxon>organismal metagenomes</taxon>
    </lineage>
</organism>
<accession>A0A6C0CS96</accession>
<dbReference type="EMBL" id="MN739481">
    <property type="protein sequence ID" value="QHT07331.1"/>
    <property type="molecule type" value="Genomic_DNA"/>
</dbReference>